<dbReference type="Pfam" id="PF02650">
    <property type="entry name" value="HTH_WhiA"/>
    <property type="match status" value="1"/>
</dbReference>
<dbReference type="Gene3D" id="3.10.28.10">
    <property type="entry name" value="Homing endonucleases"/>
    <property type="match status" value="1"/>
</dbReference>
<protein>
    <recommendedName>
        <fullName evidence="4">Probable cell division protein WhiA</fullName>
    </recommendedName>
</protein>
<name>A0A2Z4NDB5_9BACT</name>
<dbReference type="KEGG" id="mane:DP065_02360"/>
<feature type="domain" description="WhiA LAGLIDADG-like" evidence="6">
    <location>
        <begin position="91"/>
        <end position="182"/>
    </location>
</feature>
<keyword evidence="3 4" id="KW-0131">Cell cycle</keyword>
<dbReference type="InterPro" id="IPR003802">
    <property type="entry name" value="Sporulation_regulator_WhiA"/>
</dbReference>
<comment type="similarity">
    <text evidence="4">Belongs to the WhiA family.</text>
</comment>
<dbReference type="Pfam" id="PF14527">
    <property type="entry name" value="LAGLIDADG_WhiA"/>
    <property type="match status" value="1"/>
</dbReference>
<dbReference type="PANTHER" id="PTHR37307:SF1">
    <property type="entry name" value="CELL DIVISION PROTEIN WHIA-RELATED"/>
    <property type="match status" value="1"/>
</dbReference>
<evidence type="ECO:0000259" key="6">
    <source>
        <dbReference type="Pfam" id="PF14527"/>
    </source>
</evidence>
<proteinExistence type="inferred from homology"/>
<keyword evidence="1 4" id="KW-0132">Cell division</keyword>
<evidence type="ECO:0000256" key="1">
    <source>
        <dbReference type="ARBA" id="ARBA00022618"/>
    </source>
</evidence>
<dbReference type="GO" id="GO:0003677">
    <property type="term" value="F:DNA binding"/>
    <property type="evidence" value="ECO:0007669"/>
    <property type="project" value="UniProtKB-UniRule"/>
</dbReference>
<reference evidence="8" key="1">
    <citation type="submission" date="2018-06" db="EMBL/GenBank/DDBJ databases">
        <title>Complete genome sequences of Mycoplasma anatis, M. anseris and M. cloacale type strains.</title>
        <authorList>
            <person name="Grozner D."/>
            <person name="Forro B."/>
            <person name="Sulyok K.M."/>
            <person name="Marton S."/>
            <person name="Kreizinger Z."/>
            <person name="Banyai K."/>
            <person name="Gyuranecz M."/>
        </authorList>
    </citation>
    <scope>NUCLEOTIDE SEQUENCE [LARGE SCALE GENOMIC DNA]</scope>
    <source>
        <strain evidence="8">ATCC 49234</strain>
    </source>
</reference>
<dbReference type="InterPro" id="IPR027434">
    <property type="entry name" value="Homing_endonucl"/>
</dbReference>
<keyword evidence="8" id="KW-1185">Reference proteome</keyword>
<dbReference type="GO" id="GO:0043937">
    <property type="term" value="P:regulation of sporulation"/>
    <property type="evidence" value="ECO:0007669"/>
    <property type="project" value="InterPro"/>
</dbReference>
<evidence type="ECO:0000256" key="2">
    <source>
        <dbReference type="ARBA" id="ARBA00023125"/>
    </source>
</evidence>
<evidence type="ECO:0000256" key="3">
    <source>
        <dbReference type="ARBA" id="ARBA00023306"/>
    </source>
</evidence>
<dbReference type="GO" id="GO:0051301">
    <property type="term" value="P:cell division"/>
    <property type="evidence" value="ECO:0007669"/>
    <property type="project" value="UniProtKB-UniRule"/>
</dbReference>
<evidence type="ECO:0000259" key="5">
    <source>
        <dbReference type="Pfam" id="PF02650"/>
    </source>
</evidence>
<comment type="function">
    <text evidence="4">Involved in cell division and chromosome segregation.</text>
</comment>
<dbReference type="EMBL" id="CP030140">
    <property type="protein sequence ID" value="AWX69584.1"/>
    <property type="molecule type" value="Genomic_DNA"/>
</dbReference>
<dbReference type="InterPro" id="IPR039518">
    <property type="entry name" value="WhiA_LAGLIDADG_dom"/>
</dbReference>
<dbReference type="NCBIfam" id="TIGR00647">
    <property type="entry name" value="DNA_bind_WhiA"/>
    <property type="match status" value="1"/>
</dbReference>
<gene>
    <name evidence="4 7" type="primary">whiA</name>
    <name evidence="7" type="ORF">DP065_02360</name>
</gene>
<evidence type="ECO:0000256" key="4">
    <source>
        <dbReference type="HAMAP-Rule" id="MF_01420"/>
    </source>
</evidence>
<dbReference type="AlphaFoldDB" id="A0A2Z4NDB5"/>
<evidence type="ECO:0000313" key="7">
    <source>
        <dbReference type="EMBL" id="AWX69584.1"/>
    </source>
</evidence>
<dbReference type="InterPro" id="IPR023054">
    <property type="entry name" value="Sporulation_regulator_WhiA_C"/>
</dbReference>
<accession>A0A2Z4NDB5</accession>
<feature type="domain" description="Sporulation regulator WhiA C-terminal" evidence="5">
    <location>
        <begin position="185"/>
        <end position="271"/>
    </location>
</feature>
<dbReference type="Proteomes" id="UP000250218">
    <property type="component" value="Chromosome"/>
</dbReference>
<organism evidence="7 8">
    <name type="scientific">[Mycoplasma] anseris</name>
    <dbReference type="NCBI Taxonomy" id="92400"/>
    <lineage>
        <taxon>Bacteria</taxon>
        <taxon>Bacillati</taxon>
        <taxon>Mycoplasmatota</taxon>
        <taxon>Mycoplasmoidales</taxon>
        <taxon>Metamycoplasmataceae</taxon>
        <taxon>Metamycoplasma</taxon>
    </lineage>
</organism>
<dbReference type="PANTHER" id="PTHR37307">
    <property type="entry name" value="CELL DIVISION PROTEIN WHIA-RELATED"/>
    <property type="match status" value="1"/>
</dbReference>
<dbReference type="HAMAP" id="MF_01420">
    <property type="entry name" value="HTH_type_WhiA"/>
    <property type="match status" value="1"/>
</dbReference>
<sequence length="283" mass="33578">MMKKSFSQSIKQEIITKPRVQKNSNIELLNGIFATAFFIDDYYLLTINTKETLEFIINLLNKYNLVFQMPRKNQVLIHSKYLSKDIKKQGNYFAGVFLSGGSISDVHSTSYHLELKLFNEQKALEIRDILNKYDFNFKLMQRNNAFFLYIKKVEAICDFLKAIEALESYLEFEETKIERDFKNNINRLTNFDIYNQQRIANSNQLFLNNWNKIKQTHHEDLFSENELLFFNLKEENLDSSLNELVILLNEKHKIKKAKSTLNNYLLKLSRIVKKINQSKTKKK</sequence>
<dbReference type="SUPFAM" id="SSF55608">
    <property type="entry name" value="Homing endonucleases"/>
    <property type="match status" value="1"/>
</dbReference>
<keyword evidence="2 4" id="KW-0238">DNA-binding</keyword>
<evidence type="ECO:0000313" key="8">
    <source>
        <dbReference type="Proteomes" id="UP000250218"/>
    </source>
</evidence>